<dbReference type="Proteomes" id="UP001172673">
    <property type="component" value="Unassembled WGS sequence"/>
</dbReference>
<keyword evidence="3" id="KW-1185">Reference proteome</keyword>
<evidence type="ECO:0000313" key="3">
    <source>
        <dbReference type="Proteomes" id="UP001172673"/>
    </source>
</evidence>
<comment type="caution">
    <text evidence="2">The sequence shown here is derived from an EMBL/GenBank/DDBJ whole genome shotgun (WGS) entry which is preliminary data.</text>
</comment>
<gene>
    <name evidence="2" type="ORF">H2200_011365</name>
</gene>
<accession>A0AA39CD29</accession>
<evidence type="ECO:0000256" key="1">
    <source>
        <dbReference type="SAM" id="MobiDB-lite"/>
    </source>
</evidence>
<protein>
    <submittedName>
        <fullName evidence="2">Uncharacterized protein</fullName>
    </submittedName>
</protein>
<dbReference type="AlphaFoldDB" id="A0AA39CD29"/>
<feature type="region of interest" description="Disordered" evidence="1">
    <location>
        <begin position="274"/>
        <end position="299"/>
    </location>
</feature>
<reference evidence="2" key="1">
    <citation type="submission" date="2022-10" db="EMBL/GenBank/DDBJ databases">
        <title>Culturing micro-colonial fungi from biological soil crusts in the Mojave desert and describing Neophaeococcomyces mojavensis, and introducing the new genera and species Taxawa tesnikishii.</title>
        <authorList>
            <person name="Kurbessoian T."/>
            <person name="Stajich J.E."/>
        </authorList>
    </citation>
    <scope>NUCLEOTIDE SEQUENCE</scope>
    <source>
        <strain evidence="2">TK_41</strain>
    </source>
</reference>
<name>A0AA39CD29_9EURO</name>
<sequence>MLVTARPDGMSPDEPKHEVHEILHHLVHRYDTVCKGEECDDTCEAVVSSQMGLKEWLYELDAGKTGLNNLHKIPYLQVHVYAQLMELAEAMHLFQRIWRRTTKTRGDPSVFPKGVTLGKMNSLIHDPMDRLNGAAQIINSLNFFGAHQPLASGLSHGPSERENPDREEYRSYLSSLGEGSIPVSVIVGVGSEFTSFSGSIGSDRQPGTFDVDCNPDKLGLGTNERMVGVRYALAKLDSSLGKVELEDLPSKKVHEEEHMEWETMEIEENRLKGALNAGTGFGEQPSSRTPTPENFECRL</sequence>
<organism evidence="2 3">
    <name type="scientific">Cladophialophora chaetospira</name>
    <dbReference type="NCBI Taxonomy" id="386627"/>
    <lineage>
        <taxon>Eukaryota</taxon>
        <taxon>Fungi</taxon>
        <taxon>Dikarya</taxon>
        <taxon>Ascomycota</taxon>
        <taxon>Pezizomycotina</taxon>
        <taxon>Eurotiomycetes</taxon>
        <taxon>Chaetothyriomycetidae</taxon>
        <taxon>Chaetothyriales</taxon>
        <taxon>Herpotrichiellaceae</taxon>
        <taxon>Cladophialophora</taxon>
    </lineage>
</organism>
<proteinExistence type="predicted"/>
<dbReference type="EMBL" id="JAPDRK010000020">
    <property type="protein sequence ID" value="KAJ9603844.1"/>
    <property type="molecule type" value="Genomic_DNA"/>
</dbReference>
<evidence type="ECO:0000313" key="2">
    <source>
        <dbReference type="EMBL" id="KAJ9603844.1"/>
    </source>
</evidence>